<evidence type="ECO:0000259" key="4">
    <source>
        <dbReference type="Pfam" id="PF14214"/>
    </source>
</evidence>
<dbReference type="GO" id="GO:0016787">
    <property type="term" value="F:hydrolase activity"/>
    <property type="evidence" value="ECO:0007669"/>
    <property type="project" value="UniProtKB-KW"/>
</dbReference>
<dbReference type="Pfam" id="PF05970">
    <property type="entry name" value="PIF1"/>
    <property type="match status" value="1"/>
</dbReference>
<evidence type="ECO:0000256" key="2">
    <source>
        <dbReference type="SAM" id="MobiDB-lite"/>
    </source>
</evidence>
<dbReference type="GO" id="GO:0003964">
    <property type="term" value="F:RNA-directed DNA polymerase activity"/>
    <property type="evidence" value="ECO:0007669"/>
    <property type="project" value="UniProtKB-KW"/>
</dbReference>
<dbReference type="InterPro" id="IPR051055">
    <property type="entry name" value="PIF1_helicase"/>
</dbReference>
<keyword evidence="1" id="KW-0227">DNA damage</keyword>
<keyword evidence="6" id="KW-0808">Transferase</keyword>
<feature type="region of interest" description="Disordered" evidence="2">
    <location>
        <begin position="357"/>
        <end position="386"/>
    </location>
</feature>
<keyword evidence="1" id="KW-0547">Nucleotide-binding</keyword>
<dbReference type="GO" id="GO:0006310">
    <property type="term" value="P:DNA recombination"/>
    <property type="evidence" value="ECO:0007669"/>
    <property type="project" value="UniProtKB-KW"/>
</dbReference>
<dbReference type="GO" id="GO:0000723">
    <property type="term" value="P:telomere maintenance"/>
    <property type="evidence" value="ECO:0007669"/>
    <property type="project" value="InterPro"/>
</dbReference>
<dbReference type="InterPro" id="IPR025476">
    <property type="entry name" value="Helitron_helicase-like"/>
</dbReference>
<organism evidence="6 7">
    <name type="scientific">Purpureocillium lavendulum</name>
    <dbReference type="NCBI Taxonomy" id="1247861"/>
    <lineage>
        <taxon>Eukaryota</taxon>
        <taxon>Fungi</taxon>
        <taxon>Dikarya</taxon>
        <taxon>Ascomycota</taxon>
        <taxon>Pezizomycotina</taxon>
        <taxon>Sordariomycetes</taxon>
        <taxon>Hypocreomycetidae</taxon>
        <taxon>Hypocreales</taxon>
        <taxon>Ophiocordycipitaceae</taxon>
        <taxon>Purpureocillium</taxon>
    </lineage>
</organism>
<keyword evidence="7" id="KW-1185">Reference proteome</keyword>
<keyword evidence="1" id="KW-0234">DNA repair</keyword>
<dbReference type="SUPFAM" id="SSF52540">
    <property type="entry name" value="P-loop containing nucleoside triphosphate hydrolases"/>
    <property type="match status" value="2"/>
</dbReference>
<dbReference type="Proteomes" id="UP001163105">
    <property type="component" value="Unassembled WGS sequence"/>
</dbReference>
<dbReference type="EMBL" id="JAQHRD010000016">
    <property type="protein sequence ID" value="KAJ6436859.1"/>
    <property type="molecule type" value="Genomic_DNA"/>
</dbReference>
<dbReference type="InterPro" id="IPR027417">
    <property type="entry name" value="P-loop_NTPase"/>
</dbReference>
<keyword evidence="1" id="KW-0347">Helicase</keyword>
<gene>
    <name evidence="6" type="ORF">O9K51_10627</name>
</gene>
<feature type="domain" description="DNA helicase Pif1-like DEAD-box helicase" evidence="3">
    <location>
        <begin position="1434"/>
        <end position="1579"/>
    </location>
</feature>
<comment type="cofactor">
    <cofactor evidence="1">
        <name>Mg(2+)</name>
        <dbReference type="ChEBI" id="CHEBI:18420"/>
    </cofactor>
</comment>
<evidence type="ECO:0000259" key="5">
    <source>
        <dbReference type="Pfam" id="PF20209"/>
    </source>
</evidence>
<evidence type="ECO:0000313" key="7">
    <source>
        <dbReference type="Proteomes" id="UP001163105"/>
    </source>
</evidence>
<protein>
    <recommendedName>
        <fullName evidence="1">ATP-dependent DNA helicase</fullName>
        <ecNumber evidence="1">5.6.2.3</ecNumber>
    </recommendedName>
</protein>
<keyword evidence="1" id="KW-0067">ATP-binding</keyword>
<name>A0AB34FCY1_9HYPO</name>
<keyword evidence="1" id="KW-0233">DNA recombination</keyword>
<comment type="caution">
    <text evidence="6">The sequence shown here is derived from an EMBL/GenBank/DDBJ whole genome shotgun (WGS) entry which is preliminary data.</text>
</comment>
<dbReference type="EC" id="5.6.2.3" evidence="1"/>
<dbReference type="GO" id="GO:0043139">
    <property type="term" value="F:5'-3' DNA helicase activity"/>
    <property type="evidence" value="ECO:0007669"/>
    <property type="project" value="UniProtKB-EC"/>
</dbReference>
<dbReference type="PANTHER" id="PTHR47642">
    <property type="entry name" value="ATP-DEPENDENT DNA HELICASE"/>
    <property type="match status" value="1"/>
</dbReference>
<evidence type="ECO:0000259" key="3">
    <source>
        <dbReference type="Pfam" id="PF05970"/>
    </source>
</evidence>
<comment type="catalytic activity">
    <reaction evidence="1">
        <text>ATP + H2O = ADP + phosphate + H(+)</text>
        <dbReference type="Rhea" id="RHEA:13065"/>
        <dbReference type="ChEBI" id="CHEBI:15377"/>
        <dbReference type="ChEBI" id="CHEBI:15378"/>
        <dbReference type="ChEBI" id="CHEBI:30616"/>
        <dbReference type="ChEBI" id="CHEBI:43474"/>
        <dbReference type="ChEBI" id="CHEBI:456216"/>
        <dbReference type="EC" id="5.6.2.3"/>
    </reaction>
</comment>
<comment type="similarity">
    <text evidence="1">Belongs to the helicase family.</text>
</comment>
<dbReference type="Gene3D" id="3.40.50.300">
    <property type="entry name" value="P-loop containing nucleotide triphosphate hydrolases"/>
    <property type="match status" value="1"/>
</dbReference>
<dbReference type="Pfam" id="PF14214">
    <property type="entry name" value="Helitron_like_N"/>
    <property type="match status" value="1"/>
</dbReference>
<accession>A0AB34FCY1</accession>
<proteinExistence type="inferred from homology"/>
<feature type="compositionally biased region" description="Basic and acidic residues" evidence="2">
    <location>
        <begin position="358"/>
        <end position="372"/>
    </location>
</feature>
<keyword evidence="6" id="KW-0548">Nucleotidyltransferase</keyword>
<dbReference type="InterPro" id="IPR010285">
    <property type="entry name" value="DNA_helicase_pif1-like_DEAD"/>
</dbReference>
<dbReference type="InterPro" id="IPR046700">
    <property type="entry name" value="DUF6570"/>
</dbReference>
<dbReference type="GO" id="GO:0006281">
    <property type="term" value="P:DNA repair"/>
    <property type="evidence" value="ECO:0007669"/>
    <property type="project" value="UniProtKB-KW"/>
</dbReference>
<evidence type="ECO:0000256" key="1">
    <source>
        <dbReference type="RuleBase" id="RU363044"/>
    </source>
</evidence>
<feature type="domain" description="Helitron helicase-like" evidence="4">
    <location>
        <begin position="522"/>
        <end position="739"/>
    </location>
</feature>
<keyword evidence="1" id="KW-0378">Hydrolase</keyword>
<dbReference type="GO" id="GO:0005524">
    <property type="term" value="F:ATP binding"/>
    <property type="evidence" value="ECO:0007669"/>
    <property type="project" value="UniProtKB-KW"/>
</dbReference>
<dbReference type="Pfam" id="PF20209">
    <property type="entry name" value="DUF6570"/>
    <property type="match status" value="1"/>
</dbReference>
<feature type="domain" description="DUF6570" evidence="5">
    <location>
        <begin position="172"/>
        <end position="295"/>
    </location>
</feature>
<reference evidence="6" key="1">
    <citation type="submission" date="2023-01" db="EMBL/GenBank/DDBJ databases">
        <title>The growth and conidiation of Purpureocillium lavendulum are regulated by nitrogen source and histone H3K14 acetylation.</title>
        <authorList>
            <person name="Tang P."/>
            <person name="Han J."/>
            <person name="Zhang C."/>
            <person name="Tang P."/>
            <person name="Qi F."/>
            <person name="Zhang K."/>
            <person name="Liang L."/>
        </authorList>
    </citation>
    <scope>NUCLEOTIDE SEQUENCE</scope>
    <source>
        <strain evidence="6">YMF1.00683</strain>
    </source>
</reference>
<feature type="region of interest" description="Disordered" evidence="2">
    <location>
        <begin position="1"/>
        <end position="23"/>
    </location>
</feature>
<evidence type="ECO:0000313" key="6">
    <source>
        <dbReference type="EMBL" id="KAJ6436859.1"/>
    </source>
</evidence>
<sequence length="1945" mass="214845">MTGASPTSRKRVRRPDRNGPVAKRVRTGLQRLRTAVEQENDLKEVLKALDDEFALRKGMSDEQKWCAPIPHETKVSTVRAFYKAFHDTLTLPIRTCLICYRKGSDKELWKLRWDEWLQSCAPKGDTSPFGCRYCFPEGMPVPACAECVRCLGRGVLSPAAQLHMRLGCEHMFPKELKGLTPMEQKLIGLNSCYGFIATYSIPGGKKQTARYPRHVKGHITVFPNNVQELATKVLPHPLLQAMEEIHVSWHGPEKPAPKDLSGLLSVRRSVVERALVWLRENNPHYAGIVIDTREMDSWDSFADGVPSSVYDRMEHNEPSLWERTRTAHVVPPTERAMDDEESQDIEEMFDMLNQAQEPARHRNGRDEAHDAEDRDADGDAGLEATTGTVNEVTSSAMFALDRAPNVAEIDKLHFAFNATQAPARDGFAGARASIGSTSRGQGSDGDQTEPYIHIRRGDEFADSFDASFFAKAFPALLPFGFGGPRLAEEATLESIRGIGTRREADGAVADLILSRNMSLRRWAAVVLRRHGGRFATHHIFSFLVFNMGVRSRNRRISMLSVAKKNFCKVERIVRSLNADRLVAAKTELENTGKTTDGDVKELLKSLSLYGYRQPMSREARMSMRHKILALIIRYGVPAIWFTVNPNDITNPVKLRLAAYRTRDPDAAEAFLRSLDMSFKRLQLSISDPMSSAMFFHREMTLFFEHYVRVGEESVFGRISQYYGAVETNERGALHVHGLLWLHGNLSLSSMLAGADAEDAEAYRQRIVRYVDSVFSEELDQTSCSAIQAERSVTSDISPLLENAAEFAARFEEEANFCVGSTQVHTHSPTCVKYSIGKEKRGGDLCRFKAPWKLVEKTALTPDGVLEIRRTHPMVNRWNQAMAVGLRHNHDISFIATQRKTMALVYYVTNYATKAEDPMWKRVAAAADLLSVARVADVSAAVGDAAEGGVAIGSSAGGGGEGAGNKTRQFLMKVANRVFTERTLSQVEVVADLLGYPVEYTNSSGWAYLNVSVLYWHIFRRWRHLRQESGAADTEDLVDESVVVEEAGQRIGLIEAYAHRGDVLRGLCLYDYASLVKLQRAAKDGRSGAWGEVPFGAGWADGKEWVQRLRRPGKHATVCLDGYLSKDFGHVDDESCHHRAAVQHLALFVPWESFVAKEEFSINDIWVQARRSLSPRISCLVDNVQLLRRSAEDARRDAKQWAATAGDTGGGFSSIEAEGLGKDDEETATAFEANDVGIATRLIDVIRSAAGACQITAGSPELRSAVSDLSRFQQSALSCAADLRATEVAEGRETRVVSAKLRCSGAAVPAQVQLRAIKSQQTCASRERVRMIQGVQCSAMASGADRTAAAQSILAGFGEDDVHLTQSDAGGSALQAHASMSVLLGPSTSFVHAGRAIAARLTLNKKQSIAFLILCRQMDLLRRTDAGDVAQLCQFVGGEGGTGKSRVIQALVELFASKELSSRLLITATSGAAAARINGITIHSACGFSKDAGAAANAGRDVDGVRLPRSAERFVHGQTRMDWQEKDVLVVDEVSMLGARTLHAVHEQLCRLRGCERDFGGIPIVLFCGDFHQFRPVQERPIILPSQAIPWDGGSSFSVEQRYQHDKAHALWRRFTSVVMLDEQMRAAGDPVLQRLLKRIRQGVQDHTDLELLNSRCYREGRRIPWETGITVVTPLNRNRWNLNMEASVAFQVQKQSPMRIFISEHKWKDGVPTEEEAIMILNQGDDSAIPVPAVFMFVAGMPVVVNQNTHQGLRLVNGASYTAAEVVVDKAHPAHRVSAGLMIHFGPPAGIILESETTKDFHFVGMPPGTILLTPMSVKITCQRKRPWQQKDVSRRGLPCAAAFACTDYKVQGGTLERVALELRGTRTTNLGGRTVASQCDPYSLYVQLSRCPTLDGIMLVSRARERDLVGNRVPEEMSAAQGRLEELSAKTVEEALSWLGGSGQ</sequence>
<keyword evidence="6" id="KW-0695">RNA-directed DNA polymerase</keyword>